<dbReference type="PROSITE" id="PS50092">
    <property type="entry name" value="TSP1"/>
    <property type="match status" value="1"/>
</dbReference>
<organism evidence="2 3">
    <name type="scientific">Mesorhabditis belari</name>
    <dbReference type="NCBI Taxonomy" id="2138241"/>
    <lineage>
        <taxon>Eukaryota</taxon>
        <taxon>Metazoa</taxon>
        <taxon>Ecdysozoa</taxon>
        <taxon>Nematoda</taxon>
        <taxon>Chromadorea</taxon>
        <taxon>Rhabditida</taxon>
        <taxon>Rhabditina</taxon>
        <taxon>Rhabditomorpha</taxon>
        <taxon>Rhabditoidea</taxon>
        <taxon>Rhabditidae</taxon>
        <taxon>Mesorhabditinae</taxon>
        <taxon>Mesorhabditis</taxon>
    </lineage>
</organism>
<dbReference type="Proteomes" id="UP000887575">
    <property type="component" value="Unassembled WGS sequence"/>
</dbReference>
<name>A0AAF3ESV2_9BILA</name>
<feature type="signal peptide" evidence="1">
    <location>
        <begin position="1"/>
        <end position="17"/>
    </location>
</feature>
<evidence type="ECO:0000313" key="2">
    <source>
        <dbReference type="Proteomes" id="UP000887575"/>
    </source>
</evidence>
<keyword evidence="2" id="KW-1185">Reference proteome</keyword>
<dbReference type="InterPro" id="IPR000884">
    <property type="entry name" value="TSP1_rpt"/>
</dbReference>
<keyword evidence="1" id="KW-0732">Signal</keyword>
<dbReference type="PANTHER" id="PTHR31507">
    <property type="entry name" value="PROTEIN CBG15923"/>
    <property type="match status" value="1"/>
</dbReference>
<dbReference type="AlphaFoldDB" id="A0AAF3ESV2"/>
<accession>A0AAF3ESV2</accession>
<proteinExistence type="predicted"/>
<dbReference type="WBParaSite" id="MBELARI_LOCUS17126">
    <property type="protein sequence ID" value="MBELARI_LOCUS17126"/>
    <property type="gene ID" value="MBELARI_LOCUS17126"/>
</dbReference>
<sequence length="113" mass="12981">MLFKLLLISFIATLALSDEVCKEQYTEWETATECTDQCGRCGTKMKRRTCMDGCECSGPFEKEVPCPKKQCVHPRPRCCHGFKSTLNMGRKRYECLSEEERKEMNIIGKASEL</sequence>
<reference evidence="3" key="1">
    <citation type="submission" date="2024-02" db="UniProtKB">
        <authorList>
            <consortium name="WormBaseParasite"/>
        </authorList>
    </citation>
    <scope>IDENTIFICATION</scope>
</reference>
<evidence type="ECO:0000313" key="3">
    <source>
        <dbReference type="WBParaSite" id="MBELARI_LOCUS17126"/>
    </source>
</evidence>
<dbReference type="PANTHER" id="PTHR31507:SF3">
    <property type="entry name" value="TIL DOMAIN-CONTAINING PROTEIN"/>
    <property type="match status" value="1"/>
</dbReference>
<evidence type="ECO:0000256" key="1">
    <source>
        <dbReference type="SAM" id="SignalP"/>
    </source>
</evidence>
<feature type="chain" id="PRO_5041924091" evidence="1">
    <location>
        <begin position="18"/>
        <end position="113"/>
    </location>
</feature>
<protein>
    <submittedName>
        <fullName evidence="3">TIL domain-containing protein</fullName>
    </submittedName>
</protein>